<comment type="caution">
    <text evidence="2">The sequence shown here is derived from an EMBL/GenBank/DDBJ whole genome shotgun (WGS) entry which is preliminary data.</text>
</comment>
<dbReference type="PANTHER" id="PTHR10622">
    <property type="entry name" value="HET DOMAIN-CONTAINING PROTEIN"/>
    <property type="match status" value="1"/>
</dbReference>
<dbReference type="EMBL" id="JAULSV010000007">
    <property type="protein sequence ID" value="KAK0639376.1"/>
    <property type="molecule type" value="Genomic_DNA"/>
</dbReference>
<dbReference type="InterPro" id="IPR010730">
    <property type="entry name" value="HET"/>
</dbReference>
<dbReference type="PANTHER" id="PTHR10622:SF10">
    <property type="entry name" value="HET DOMAIN-CONTAINING PROTEIN"/>
    <property type="match status" value="1"/>
</dbReference>
<gene>
    <name evidence="2" type="ORF">B0T16DRAFT_432238</name>
</gene>
<dbReference type="Proteomes" id="UP001174936">
    <property type="component" value="Unassembled WGS sequence"/>
</dbReference>
<evidence type="ECO:0000259" key="1">
    <source>
        <dbReference type="Pfam" id="PF06985"/>
    </source>
</evidence>
<protein>
    <submittedName>
        <fullName evidence="2">Heterokaryon incompatibility protein-domain-containing protein</fullName>
    </submittedName>
</protein>
<proteinExistence type="predicted"/>
<dbReference type="Pfam" id="PF06985">
    <property type="entry name" value="HET"/>
    <property type="match status" value="1"/>
</dbReference>
<accession>A0AA39XSE4</accession>
<evidence type="ECO:0000313" key="3">
    <source>
        <dbReference type="Proteomes" id="UP001174936"/>
    </source>
</evidence>
<feature type="domain" description="Heterokaryon incompatibility" evidence="1">
    <location>
        <begin position="21"/>
        <end position="105"/>
    </location>
</feature>
<organism evidence="2 3">
    <name type="scientific">Cercophora newfieldiana</name>
    <dbReference type="NCBI Taxonomy" id="92897"/>
    <lineage>
        <taxon>Eukaryota</taxon>
        <taxon>Fungi</taxon>
        <taxon>Dikarya</taxon>
        <taxon>Ascomycota</taxon>
        <taxon>Pezizomycotina</taxon>
        <taxon>Sordariomycetes</taxon>
        <taxon>Sordariomycetidae</taxon>
        <taxon>Sordariales</taxon>
        <taxon>Lasiosphaeriaceae</taxon>
        <taxon>Cercophora</taxon>
    </lineage>
</organism>
<name>A0AA39XSE4_9PEZI</name>
<evidence type="ECO:0000313" key="2">
    <source>
        <dbReference type="EMBL" id="KAK0639376.1"/>
    </source>
</evidence>
<dbReference type="AlphaFoldDB" id="A0AA39XSE4"/>
<reference evidence="2" key="1">
    <citation type="submission" date="2023-06" db="EMBL/GenBank/DDBJ databases">
        <title>Genome-scale phylogeny and comparative genomics of the fungal order Sordariales.</title>
        <authorList>
            <consortium name="Lawrence Berkeley National Laboratory"/>
            <person name="Hensen N."/>
            <person name="Bonometti L."/>
            <person name="Westerberg I."/>
            <person name="Brannstrom I.O."/>
            <person name="Guillou S."/>
            <person name="Cros-Aarteil S."/>
            <person name="Calhoun S."/>
            <person name="Haridas S."/>
            <person name="Kuo A."/>
            <person name="Mondo S."/>
            <person name="Pangilinan J."/>
            <person name="Riley R."/>
            <person name="Labutti K."/>
            <person name="Andreopoulos B."/>
            <person name="Lipzen A."/>
            <person name="Chen C."/>
            <person name="Yanf M."/>
            <person name="Daum C."/>
            <person name="Ng V."/>
            <person name="Clum A."/>
            <person name="Steindorff A."/>
            <person name="Ohm R."/>
            <person name="Martin F."/>
            <person name="Silar P."/>
            <person name="Natvig D."/>
            <person name="Lalanne C."/>
            <person name="Gautier V."/>
            <person name="Ament-Velasquez S.L."/>
            <person name="Kruys A."/>
            <person name="Hutchinson M.I."/>
            <person name="Powell A.J."/>
            <person name="Barry K."/>
            <person name="Miller A.N."/>
            <person name="Grigoriev I.V."/>
            <person name="Debuchy R."/>
            <person name="Gladieux P."/>
            <person name="Thoren M.H."/>
            <person name="Johannesson H."/>
        </authorList>
    </citation>
    <scope>NUCLEOTIDE SEQUENCE</scope>
    <source>
        <strain evidence="2">SMH2532-1</strain>
    </source>
</reference>
<keyword evidence="3" id="KW-1185">Reference proteome</keyword>
<sequence length="294" mass="34407">MWLIDVKTLKLVEFVRRPPPYAALSHTWGKEEVGFDEFRRARHIQFWSRFRKIRATCQQARKDGLDYAWIDTCCIDKSNNSELSEAINSMFAWYRQAEVCYAQLEDVPTVLPGDFSRPFSPFGRSRWFRRGWTLQELIAPRRVEFYDARWRMIGEKHDLADELEAITGIGSDTLRDKTSMHLISLGRRMSWATDRETTRPEDLAYSLLGIFDVQMPLIYGEGAEKSFLRLQHHILEQDGDDDTLFAWRSRGVQALSIQLALGNNWHKSRSKSSHLSRPSVWLRDCVDPCCWQRA</sequence>